<dbReference type="PaxDb" id="3827-XP_004499268.1"/>
<feature type="compositionally biased region" description="Polar residues" evidence="4">
    <location>
        <begin position="335"/>
        <end position="347"/>
    </location>
</feature>
<feature type="compositionally biased region" description="Polar residues" evidence="4">
    <location>
        <begin position="650"/>
        <end position="662"/>
    </location>
</feature>
<feature type="compositionally biased region" description="Basic and acidic residues" evidence="4">
    <location>
        <begin position="715"/>
        <end position="725"/>
    </location>
</feature>
<dbReference type="PROSITE" id="PS50096">
    <property type="entry name" value="IQ"/>
    <property type="match status" value="2"/>
</dbReference>
<dbReference type="SMART" id="SM00015">
    <property type="entry name" value="IQ"/>
    <property type="match status" value="2"/>
</dbReference>
<evidence type="ECO:0000256" key="4">
    <source>
        <dbReference type="SAM" id="MobiDB-lite"/>
    </source>
</evidence>
<dbReference type="InterPro" id="IPR025064">
    <property type="entry name" value="DUF4005"/>
</dbReference>
<dbReference type="Pfam" id="PF13178">
    <property type="entry name" value="DUF4005"/>
    <property type="match status" value="1"/>
</dbReference>
<feature type="compositionally biased region" description="Basic residues" evidence="4">
    <location>
        <begin position="636"/>
        <end position="646"/>
    </location>
</feature>
<dbReference type="GO" id="GO:0005516">
    <property type="term" value="F:calmodulin binding"/>
    <property type="evidence" value="ECO:0007669"/>
    <property type="project" value="UniProtKB-KW"/>
</dbReference>
<dbReference type="AlphaFoldDB" id="A0A1S3E5Y3"/>
<accession>A0A1S3E5Y3</accession>
<feature type="region of interest" description="Disordered" evidence="4">
    <location>
        <begin position="526"/>
        <end position="592"/>
    </location>
</feature>
<evidence type="ECO:0000313" key="7">
    <source>
        <dbReference type="RefSeq" id="XP_012570833.1"/>
    </source>
</evidence>
<dbReference type="PANTHER" id="PTHR32295">
    <property type="entry name" value="IQ-DOMAIN 5-RELATED"/>
    <property type="match status" value="1"/>
</dbReference>
<feature type="compositionally biased region" description="Polar residues" evidence="4">
    <location>
        <begin position="546"/>
        <end position="557"/>
    </location>
</feature>
<feature type="compositionally biased region" description="Polar residues" evidence="4">
    <location>
        <begin position="671"/>
        <end position="714"/>
    </location>
</feature>
<feature type="compositionally biased region" description="Polar residues" evidence="4">
    <location>
        <begin position="296"/>
        <end position="309"/>
    </location>
</feature>
<feature type="compositionally biased region" description="Basic and acidic residues" evidence="4">
    <location>
        <begin position="741"/>
        <end position="751"/>
    </location>
</feature>
<dbReference type="OrthoDB" id="1747078at2759"/>
<gene>
    <name evidence="7" type="primary">LOC101492650</name>
</gene>
<dbReference type="RefSeq" id="XP_012570833.1">
    <property type="nucleotide sequence ID" value="XM_012715379.2"/>
</dbReference>
<dbReference type="Proteomes" id="UP000087171">
    <property type="component" value="Chromosome Ca4"/>
</dbReference>
<evidence type="ECO:0000259" key="5">
    <source>
        <dbReference type="Pfam" id="PF13178"/>
    </source>
</evidence>
<feature type="region of interest" description="Disordered" evidence="4">
    <location>
        <begin position="188"/>
        <end position="208"/>
    </location>
</feature>
<feature type="compositionally biased region" description="Polar residues" evidence="4">
    <location>
        <begin position="616"/>
        <end position="627"/>
    </location>
</feature>
<protein>
    <submittedName>
        <fullName evidence="7">Protein IQ-DOMAIN 32</fullName>
    </submittedName>
</protein>
<keyword evidence="6" id="KW-1185">Reference proteome</keyword>
<comment type="similarity">
    <text evidence="2">Belongs to the IQD family.</text>
</comment>
<evidence type="ECO:0000256" key="1">
    <source>
        <dbReference type="ARBA" id="ARBA00022860"/>
    </source>
</evidence>
<feature type="compositionally biased region" description="Basic and acidic residues" evidence="4">
    <location>
        <begin position="191"/>
        <end position="208"/>
    </location>
</feature>
<organism evidence="6 7">
    <name type="scientific">Cicer arietinum</name>
    <name type="common">Chickpea</name>
    <name type="synonym">Garbanzo</name>
    <dbReference type="NCBI Taxonomy" id="3827"/>
    <lineage>
        <taxon>Eukaryota</taxon>
        <taxon>Viridiplantae</taxon>
        <taxon>Streptophyta</taxon>
        <taxon>Embryophyta</taxon>
        <taxon>Tracheophyta</taxon>
        <taxon>Spermatophyta</taxon>
        <taxon>Magnoliopsida</taxon>
        <taxon>eudicotyledons</taxon>
        <taxon>Gunneridae</taxon>
        <taxon>Pentapetalae</taxon>
        <taxon>rosids</taxon>
        <taxon>fabids</taxon>
        <taxon>Fabales</taxon>
        <taxon>Fabaceae</taxon>
        <taxon>Papilionoideae</taxon>
        <taxon>50 kb inversion clade</taxon>
        <taxon>NPAAA clade</taxon>
        <taxon>Hologalegina</taxon>
        <taxon>IRL clade</taxon>
        <taxon>Cicereae</taxon>
        <taxon>Cicer</taxon>
    </lineage>
</organism>
<feature type="domain" description="DUF4005" evidence="5">
    <location>
        <begin position="744"/>
        <end position="816"/>
    </location>
</feature>
<dbReference type="STRING" id="3827.A0A1S3E5Y3"/>
<dbReference type="InterPro" id="IPR000048">
    <property type="entry name" value="IQ_motif_EF-hand-BS"/>
</dbReference>
<reference evidence="6" key="1">
    <citation type="journal article" date="2013" name="Nat. Biotechnol.">
        <title>Draft genome sequence of chickpea (Cicer arietinum) provides a resource for trait improvement.</title>
        <authorList>
            <person name="Varshney R.K."/>
            <person name="Song C."/>
            <person name="Saxena R.K."/>
            <person name="Azam S."/>
            <person name="Yu S."/>
            <person name="Sharpe A.G."/>
            <person name="Cannon S."/>
            <person name="Baek J."/>
            <person name="Rosen B.D."/>
            <person name="Tar'an B."/>
            <person name="Millan T."/>
            <person name="Zhang X."/>
            <person name="Ramsay L.D."/>
            <person name="Iwata A."/>
            <person name="Wang Y."/>
            <person name="Nelson W."/>
            <person name="Farmer A.D."/>
            <person name="Gaur P.M."/>
            <person name="Soderlund C."/>
            <person name="Penmetsa R.V."/>
            <person name="Xu C."/>
            <person name="Bharti A.K."/>
            <person name="He W."/>
            <person name="Winter P."/>
            <person name="Zhao S."/>
            <person name="Hane J.K."/>
            <person name="Carrasquilla-Garcia N."/>
            <person name="Condie J.A."/>
            <person name="Upadhyaya H.D."/>
            <person name="Luo M.C."/>
            <person name="Thudi M."/>
            <person name="Gowda C.L."/>
            <person name="Singh N.P."/>
            <person name="Lichtenzveig J."/>
            <person name="Gali K.K."/>
            <person name="Rubio J."/>
            <person name="Nadarajan N."/>
            <person name="Dolezel J."/>
            <person name="Bansal K.C."/>
            <person name="Xu X."/>
            <person name="Edwards D."/>
            <person name="Zhang G."/>
            <person name="Kahl G."/>
            <person name="Gil J."/>
            <person name="Singh K.B."/>
            <person name="Datta S.K."/>
            <person name="Jackson S.A."/>
            <person name="Wang J."/>
            <person name="Cook D.R."/>
        </authorList>
    </citation>
    <scope>NUCLEOTIDE SEQUENCE [LARGE SCALE GENOMIC DNA]</scope>
    <source>
        <strain evidence="6">cv. CDC Frontier</strain>
    </source>
</reference>
<dbReference type="eggNOG" id="KOG1075">
    <property type="taxonomic scope" value="Eukaryota"/>
</dbReference>
<feature type="region of interest" description="Disordered" evidence="4">
    <location>
        <begin position="278"/>
        <end position="347"/>
    </location>
</feature>
<reference evidence="7" key="2">
    <citation type="submission" date="2025-08" db="UniProtKB">
        <authorList>
            <consortium name="RefSeq"/>
        </authorList>
    </citation>
    <scope>IDENTIFICATION</scope>
    <source>
        <tissue evidence="7">Etiolated seedlings</tissue>
    </source>
</reference>
<dbReference type="PANTHER" id="PTHR32295:SF154">
    <property type="entry name" value="PROTEIN IQ-DOMAIN 32"/>
    <property type="match status" value="1"/>
</dbReference>
<proteinExistence type="inferred from homology"/>
<evidence type="ECO:0000313" key="6">
    <source>
        <dbReference type="Proteomes" id="UP000087171"/>
    </source>
</evidence>
<feature type="region of interest" description="Disordered" evidence="4">
    <location>
        <begin position="608"/>
        <end position="834"/>
    </location>
</feature>
<comment type="subunit">
    <text evidence="3">Binds to multiple calmodulin (CaM) in the presence of Ca(2+) and CaM-like proteins.</text>
</comment>
<evidence type="ECO:0000256" key="2">
    <source>
        <dbReference type="ARBA" id="ARBA00024341"/>
    </source>
</evidence>
<dbReference type="Pfam" id="PF00612">
    <property type="entry name" value="IQ"/>
    <property type="match status" value="2"/>
</dbReference>
<dbReference type="Gene3D" id="1.20.5.190">
    <property type="match status" value="1"/>
</dbReference>
<evidence type="ECO:0000256" key="3">
    <source>
        <dbReference type="ARBA" id="ARBA00024378"/>
    </source>
</evidence>
<keyword evidence="1" id="KW-0112">Calmodulin-binding</keyword>
<name>A0A1S3E5Y3_CICAR</name>
<sequence>MVKSSSCLRLITCGSGDATDKEDHQLVSEIKDSNDKRGWSFRKRSARHRVLSNTVITDTPSSATKETSEYSSINCQSAEEPNVVEKICTTNFSNEKPQLSSVACSEMPETIVAETEGKVDVNLAESDVIIIQAAIRGYLAQRTLLKSKHVVKLQAAVRGHLVRRHAAGTLRCVQAIVKMQLLVRARHAKQSHSDDNLNHSDSKNDYSKTLDNEHHMAKSNVKHTSVEKLLSNKFARQMLESTPKNKPIHVKCDPSKGDSAWKWLERWMTVSAKDSAENKKPIYMSEQSDETKDSTRVSQSETGIPSQVILQLADSKPTVRVSPLPSEDEEKTATYDDNNSNFPASPSTSFIKDNLEEALPKITNDAKETSTEIDSFQNEIMESNASVPQEPQIDEQCEQSTKAFASDQLEIDGKKFAGGSRKLSNPAFIAAQSKFEELSSMANSSRPSSLFSQDVSVDSQADTSSVADTAYISKEFVSSENSALYPSKIGDSEYGTVLSISSTLDSPDISEVETLGSEHDAKDLAEGIVNPENTIDHGVLAKTPRATPTSNLAISDSDQLEYVNDSSGNIVDSVMPENSKEPEKNASDLLSEQTENVLQDFKLSLEASPGSHITIPESQGTPSSQVSVKPKENKIKKTGSSSRRRALSVGNKSPANANQDSGSRALVGNKSPANANHDSSSRVSVGNKSPANANHDSGSRVSVGTKSPANANHDSGSRGSREQLPKDQLNGKRRNSFGSVKPDHAEQEPRDNSSNNSSLPRFMQATESARAKLNANSSPRSSPDVHDHDLKKRHSLPGATGRQGSPRVEQSLPQAQHGTKGSGVNAHSERKWQR</sequence>